<dbReference type="SUPFAM" id="SSF48264">
    <property type="entry name" value="Cytochrome P450"/>
    <property type="match status" value="1"/>
</dbReference>
<dbReference type="InterPro" id="IPR001128">
    <property type="entry name" value="Cyt_P450"/>
</dbReference>
<dbReference type="EMBL" id="FQVU01000002">
    <property type="protein sequence ID" value="SHG16593.1"/>
    <property type="molecule type" value="Genomic_DNA"/>
</dbReference>
<dbReference type="Proteomes" id="UP000186132">
    <property type="component" value="Unassembled WGS sequence"/>
</dbReference>
<dbReference type="Pfam" id="PF00067">
    <property type="entry name" value="p450"/>
    <property type="match status" value="1"/>
</dbReference>
<keyword evidence="2" id="KW-0349">Heme</keyword>
<keyword evidence="2" id="KW-0560">Oxidoreductase</keyword>
<dbReference type="InterPro" id="IPR017972">
    <property type="entry name" value="Cyt_P450_CS"/>
</dbReference>
<keyword evidence="4" id="KW-1185">Reference proteome</keyword>
<evidence type="ECO:0000256" key="2">
    <source>
        <dbReference type="RuleBase" id="RU000461"/>
    </source>
</evidence>
<evidence type="ECO:0000313" key="4">
    <source>
        <dbReference type="Proteomes" id="UP000186132"/>
    </source>
</evidence>
<dbReference type="STRING" id="1206085.SAMN05443575_1554"/>
<proteinExistence type="inferred from homology"/>
<dbReference type="Gene3D" id="1.10.630.10">
    <property type="entry name" value="Cytochrome P450"/>
    <property type="match status" value="1"/>
</dbReference>
<keyword evidence="2" id="KW-0503">Monooxygenase</keyword>
<dbReference type="OrthoDB" id="54272at2"/>
<reference evidence="3 4" key="1">
    <citation type="submission" date="2016-11" db="EMBL/GenBank/DDBJ databases">
        <authorList>
            <person name="Jaros S."/>
            <person name="Januszkiewicz K."/>
            <person name="Wedrychowicz H."/>
        </authorList>
    </citation>
    <scope>NUCLEOTIDE SEQUENCE [LARGE SCALE GENOMIC DNA]</scope>
    <source>
        <strain evidence="3 4">DSM 45627</strain>
    </source>
</reference>
<accession>A0A1M5HKV7</accession>
<evidence type="ECO:0000313" key="3">
    <source>
        <dbReference type="EMBL" id="SHG16593.1"/>
    </source>
</evidence>
<dbReference type="GO" id="GO:0020037">
    <property type="term" value="F:heme binding"/>
    <property type="evidence" value="ECO:0007669"/>
    <property type="project" value="InterPro"/>
</dbReference>
<dbReference type="InterPro" id="IPR036396">
    <property type="entry name" value="Cyt_P450_sf"/>
</dbReference>
<dbReference type="PANTHER" id="PTHR46696">
    <property type="entry name" value="P450, PUTATIVE (EUROFUNG)-RELATED"/>
    <property type="match status" value="1"/>
</dbReference>
<evidence type="ECO:0000256" key="1">
    <source>
        <dbReference type="ARBA" id="ARBA00010617"/>
    </source>
</evidence>
<protein>
    <submittedName>
        <fullName evidence="3">Cytochrome P450</fullName>
    </submittedName>
</protein>
<dbReference type="RefSeq" id="WP_073388255.1">
    <property type="nucleotide sequence ID" value="NZ_FQVU01000002.1"/>
</dbReference>
<name>A0A1M5HKV7_9ACTN</name>
<dbReference type="GO" id="GO:0016705">
    <property type="term" value="F:oxidoreductase activity, acting on paired donors, with incorporation or reduction of molecular oxygen"/>
    <property type="evidence" value="ECO:0007669"/>
    <property type="project" value="InterPro"/>
</dbReference>
<dbReference type="AlphaFoldDB" id="A0A1M5HKV7"/>
<dbReference type="InterPro" id="IPR002397">
    <property type="entry name" value="Cyt_P450_B"/>
</dbReference>
<dbReference type="PROSITE" id="PS00086">
    <property type="entry name" value="CYTOCHROME_P450"/>
    <property type="match status" value="1"/>
</dbReference>
<dbReference type="PRINTS" id="PR00359">
    <property type="entry name" value="BP450"/>
</dbReference>
<keyword evidence="2" id="KW-0408">Iron</keyword>
<dbReference type="GO" id="GO:0005506">
    <property type="term" value="F:iron ion binding"/>
    <property type="evidence" value="ECO:0007669"/>
    <property type="project" value="InterPro"/>
</dbReference>
<dbReference type="GO" id="GO:0004497">
    <property type="term" value="F:monooxygenase activity"/>
    <property type="evidence" value="ECO:0007669"/>
    <property type="project" value="UniProtKB-KW"/>
</dbReference>
<sequence>MIVTAASARLDPPLRSLLDPDALLDPHDRYRSWRASAPVAWDEGTSSWVVTSYAVCRDVLQDVTTFGSDRRRAGLPLPPSMLSIQTLDPPEHTEIRHQVLAALRRYDLRTADTAIAAAVDDVLDRAVAGTTVDFVRDVAQPLALQVIADVLGVTPPDAAWFVPVSTAIVDSMDAGLAPERLAAGVAAREELAALATTWLDHPDRPGLVAAFAAGLDEWDTDPVVVANTVRAFAHAGFESVGRLLAGAATVLLAEHRLPSAVPLSERAAAELVRYVSPVQGDARVCVRDTELAGVPIRTGEVVTLLLAAANHDPAAFPEPDRLVLDREPNHHLGFGRGAHACVGAALGLRVLRAALDGFGRRFPAATLVESPAWAANATLRGPAAVLVSPTGRERR</sequence>
<comment type="similarity">
    <text evidence="1 2">Belongs to the cytochrome P450 family.</text>
</comment>
<gene>
    <name evidence="3" type="ORF">SAMN05443575_1554</name>
</gene>
<keyword evidence="2" id="KW-0479">Metal-binding</keyword>
<dbReference type="PANTHER" id="PTHR46696:SF1">
    <property type="entry name" value="CYTOCHROME P450 YJIB-RELATED"/>
    <property type="match status" value="1"/>
</dbReference>
<organism evidence="3 4">
    <name type="scientific">Jatrophihabitans endophyticus</name>
    <dbReference type="NCBI Taxonomy" id="1206085"/>
    <lineage>
        <taxon>Bacteria</taxon>
        <taxon>Bacillati</taxon>
        <taxon>Actinomycetota</taxon>
        <taxon>Actinomycetes</taxon>
        <taxon>Jatrophihabitantales</taxon>
        <taxon>Jatrophihabitantaceae</taxon>
        <taxon>Jatrophihabitans</taxon>
    </lineage>
</organism>